<protein>
    <submittedName>
        <fullName evidence="3">Leucine rich repeat-containing protein</fullName>
    </submittedName>
</protein>
<organism evidence="3 4">
    <name type="scientific">Thermoclostridium caenicola</name>
    <dbReference type="NCBI Taxonomy" id="659425"/>
    <lineage>
        <taxon>Bacteria</taxon>
        <taxon>Bacillati</taxon>
        <taxon>Bacillota</taxon>
        <taxon>Clostridia</taxon>
        <taxon>Eubacteriales</taxon>
        <taxon>Oscillospiraceae</taxon>
        <taxon>Thermoclostridium</taxon>
    </lineage>
</organism>
<keyword evidence="2" id="KW-0732">Signal</keyword>
<feature type="signal peptide" evidence="2">
    <location>
        <begin position="1"/>
        <end position="36"/>
    </location>
</feature>
<accession>A0A1M6AMJ6</accession>
<dbReference type="RefSeq" id="WP_243133136.1">
    <property type="nucleotide sequence ID" value="NZ_FQZP01000001.1"/>
</dbReference>
<evidence type="ECO:0000256" key="2">
    <source>
        <dbReference type="SAM" id="SignalP"/>
    </source>
</evidence>
<sequence>METKRTSLWYQGKHALSLLLVLIMILTMLPAIPAVADDTPDDVYSGEFMAESQQADGESQDDPDERKASDNPVLTTSAGETGKDTQEEYDEEVTTCDAIEVKIENHAAGNLATEIEAYLDAMGCPDAYGCIFSLKVSGGELSKADQDYLRQTFWYKCDYLEDVDFSDTSLAYDEGIEMRPGLFESTSIIKIKLPDNLTAISDAAFSGSIFLAIVEIPESVTSIGAGAFLGCECLLAIDLPEMPYLLRSGAIS</sequence>
<gene>
    <name evidence="3" type="ORF">SAMN05444373_100195</name>
</gene>
<evidence type="ECO:0000256" key="1">
    <source>
        <dbReference type="SAM" id="MobiDB-lite"/>
    </source>
</evidence>
<evidence type="ECO:0000313" key="3">
    <source>
        <dbReference type="EMBL" id="SHI37729.1"/>
    </source>
</evidence>
<name>A0A1M6AMJ6_9FIRM</name>
<feature type="region of interest" description="Disordered" evidence="1">
    <location>
        <begin position="51"/>
        <end position="90"/>
    </location>
</feature>
<dbReference type="InterPro" id="IPR032675">
    <property type="entry name" value="LRR_dom_sf"/>
</dbReference>
<proteinExistence type="predicted"/>
<dbReference type="EMBL" id="FQZP01000001">
    <property type="protein sequence ID" value="SHI37729.1"/>
    <property type="molecule type" value="Genomic_DNA"/>
</dbReference>
<dbReference type="Gene3D" id="3.80.10.10">
    <property type="entry name" value="Ribonuclease Inhibitor"/>
    <property type="match status" value="1"/>
</dbReference>
<dbReference type="Proteomes" id="UP000324781">
    <property type="component" value="Unassembled WGS sequence"/>
</dbReference>
<dbReference type="InterPro" id="IPR026906">
    <property type="entry name" value="LRR_5"/>
</dbReference>
<dbReference type="AlphaFoldDB" id="A0A1M6AMJ6"/>
<dbReference type="Pfam" id="PF13306">
    <property type="entry name" value="LRR_5"/>
    <property type="match status" value="1"/>
</dbReference>
<feature type="chain" id="PRO_5013382334" evidence="2">
    <location>
        <begin position="37"/>
        <end position="252"/>
    </location>
</feature>
<evidence type="ECO:0000313" key="4">
    <source>
        <dbReference type="Proteomes" id="UP000324781"/>
    </source>
</evidence>
<keyword evidence="4" id="KW-1185">Reference proteome</keyword>
<reference evidence="3 4" key="1">
    <citation type="submission" date="2016-11" db="EMBL/GenBank/DDBJ databases">
        <authorList>
            <person name="Varghese N."/>
            <person name="Submissions S."/>
        </authorList>
    </citation>
    <scope>NUCLEOTIDE SEQUENCE [LARGE SCALE GENOMIC DNA]</scope>
    <source>
        <strain evidence="3 4">DSM 19027</strain>
    </source>
</reference>